<organism evidence="2 3">
    <name type="scientific">Muiribacterium halophilum</name>
    <dbReference type="NCBI Taxonomy" id="2053465"/>
    <lineage>
        <taxon>Bacteria</taxon>
        <taxon>Candidatus Muiribacteriota</taxon>
        <taxon>Candidatus Muiribacteriia</taxon>
        <taxon>Candidatus Muiribacteriales</taxon>
        <taxon>Candidatus Muiribacteriaceae</taxon>
        <taxon>Candidatus Muiribacterium</taxon>
    </lineage>
</organism>
<sequence>MNDKLIYKMIFKEHKGVFFTFLLMTSVFIITSFLIFFLLNGYQEFVLKNMLFGNFHLNVKKENGFLFSKYEKNIIEKQIKEILPESECVFYSSSQALLKNGSKYTGTVVYSFDSKNISNNVFKKIKIDELKKDGIIIGKGIAELLGLKKNDKVIVNGLEEKVALKVDHIFNTGIYDVDYSTVFIDSEKFSILNILPIGSSDCGIFLEDSSKISLSLKKLKEFFKKNYKISFKITDIYEDNSLFQGAINMEKLITTIISNVLMLMFFFVIGLFTLSRLNTFRREFSYIIVSGIKIKDISFSVWKIMLKGFFFIFIASTFISYILCMALDGNVPIPEEIYYVDSPYFVFDYHYVFVYMITFSLFTIILKIITDRYFYSLKPDEELRSN</sequence>
<reference evidence="2 3" key="1">
    <citation type="submission" date="2017-11" db="EMBL/GenBank/DDBJ databases">
        <title>Genome-resolved metagenomics identifies genetic mobility, metabolic interactions, and unexpected diversity in perchlorate-reducing communities.</title>
        <authorList>
            <person name="Barnum T.P."/>
            <person name="Figueroa I.A."/>
            <person name="Carlstrom C.I."/>
            <person name="Lucas L.N."/>
            <person name="Engelbrektson A.L."/>
            <person name="Coates J.D."/>
        </authorList>
    </citation>
    <scope>NUCLEOTIDE SEQUENCE [LARGE SCALE GENOMIC DNA]</scope>
    <source>
        <strain evidence="2">BM706</strain>
    </source>
</reference>
<dbReference type="InterPro" id="IPR051447">
    <property type="entry name" value="Lipoprotein-release_system"/>
</dbReference>
<feature type="transmembrane region" description="Helical" evidence="1">
    <location>
        <begin position="349"/>
        <end position="369"/>
    </location>
</feature>
<keyword evidence="1" id="KW-0472">Membrane</keyword>
<dbReference type="GO" id="GO:0098797">
    <property type="term" value="C:plasma membrane protein complex"/>
    <property type="evidence" value="ECO:0007669"/>
    <property type="project" value="TreeGrafter"/>
</dbReference>
<feature type="transmembrane region" description="Helical" evidence="1">
    <location>
        <begin position="16"/>
        <end position="39"/>
    </location>
</feature>
<proteinExistence type="predicted"/>
<feature type="transmembrane region" description="Helical" evidence="1">
    <location>
        <begin position="252"/>
        <end position="274"/>
    </location>
</feature>
<evidence type="ECO:0000256" key="1">
    <source>
        <dbReference type="SAM" id="Phobius"/>
    </source>
</evidence>
<feature type="transmembrane region" description="Helical" evidence="1">
    <location>
        <begin position="308"/>
        <end position="329"/>
    </location>
</feature>
<evidence type="ECO:0000313" key="2">
    <source>
        <dbReference type="EMBL" id="PLX19772.1"/>
    </source>
</evidence>
<dbReference type="AlphaFoldDB" id="A0A2N5ZMB9"/>
<keyword evidence="1" id="KW-1133">Transmembrane helix</keyword>
<comment type="caution">
    <text evidence="2">The sequence shown here is derived from an EMBL/GenBank/DDBJ whole genome shotgun (WGS) entry which is preliminary data.</text>
</comment>
<name>A0A2N5ZMB9_MUIH1</name>
<dbReference type="GO" id="GO:0044874">
    <property type="term" value="P:lipoprotein localization to outer membrane"/>
    <property type="evidence" value="ECO:0007669"/>
    <property type="project" value="TreeGrafter"/>
</dbReference>
<dbReference type="PANTHER" id="PTHR30489">
    <property type="entry name" value="LIPOPROTEIN-RELEASING SYSTEM TRANSMEMBRANE PROTEIN LOLE"/>
    <property type="match status" value="1"/>
</dbReference>
<dbReference type="EMBL" id="PKTG01000019">
    <property type="protein sequence ID" value="PLX19772.1"/>
    <property type="molecule type" value="Genomic_DNA"/>
</dbReference>
<keyword evidence="1" id="KW-0812">Transmembrane</keyword>
<dbReference type="Proteomes" id="UP000234857">
    <property type="component" value="Unassembled WGS sequence"/>
</dbReference>
<protein>
    <recommendedName>
        <fullName evidence="4">ABC3 transporter permease protein domain-containing protein</fullName>
    </recommendedName>
</protein>
<dbReference type="PANTHER" id="PTHR30489:SF0">
    <property type="entry name" value="LIPOPROTEIN-RELEASING SYSTEM TRANSMEMBRANE PROTEIN LOLE"/>
    <property type="match status" value="1"/>
</dbReference>
<gene>
    <name evidence="2" type="ORF">C0601_01005</name>
</gene>
<evidence type="ECO:0000313" key="3">
    <source>
        <dbReference type="Proteomes" id="UP000234857"/>
    </source>
</evidence>
<accession>A0A2N5ZMB9</accession>
<evidence type="ECO:0008006" key="4">
    <source>
        <dbReference type="Google" id="ProtNLM"/>
    </source>
</evidence>